<feature type="transmembrane region" description="Helical" evidence="1">
    <location>
        <begin position="330"/>
        <end position="358"/>
    </location>
</feature>
<reference evidence="3 4" key="1">
    <citation type="submission" date="2021-12" db="EMBL/GenBank/DDBJ databases">
        <title>Discovery of the Pendulisporaceae a myxobacterial family with distinct sporulation behavior and unique specialized metabolism.</title>
        <authorList>
            <person name="Garcia R."/>
            <person name="Popoff A."/>
            <person name="Bader C.D."/>
            <person name="Loehr J."/>
            <person name="Walesch S."/>
            <person name="Walt C."/>
            <person name="Boldt J."/>
            <person name="Bunk B."/>
            <person name="Haeckl F.J.F.P.J."/>
            <person name="Gunesch A.P."/>
            <person name="Birkelbach J."/>
            <person name="Nuebel U."/>
            <person name="Pietschmann T."/>
            <person name="Bach T."/>
            <person name="Mueller R."/>
        </authorList>
    </citation>
    <scope>NUCLEOTIDE SEQUENCE [LARGE SCALE GENOMIC DNA]</scope>
    <source>
        <strain evidence="3 4">MSr11954</strain>
    </source>
</reference>
<feature type="transmembrane region" description="Helical" evidence="1">
    <location>
        <begin position="91"/>
        <end position="114"/>
    </location>
</feature>
<feature type="transmembrane region" description="Helical" evidence="1">
    <location>
        <begin position="261"/>
        <end position="279"/>
    </location>
</feature>
<keyword evidence="4" id="KW-1185">Reference proteome</keyword>
<dbReference type="PANTHER" id="PTHR23028">
    <property type="entry name" value="ACETYLTRANSFERASE"/>
    <property type="match status" value="1"/>
</dbReference>
<accession>A0ABZ2M704</accession>
<dbReference type="EMBL" id="CP089984">
    <property type="protein sequence ID" value="WXB18265.1"/>
    <property type="molecule type" value="Genomic_DNA"/>
</dbReference>
<feature type="transmembrane region" description="Helical" evidence="1">
    <location>
        <begin position="231"/>
        <end position="249"/>
    </location>
</feature>
<evidence type="ECO:0000256" key="1">
    <source>
        <dbReference type="SAM" id="Phobius"/>
    </source>
</evidence>
<evidence type="ECO:0000259" key="2">
    <source>
        <dbReference type="Pfam" id="PF01757"/>
    </source>
</evidence>
<dbReference type="PANTHER" id="PTHR23028:SF53">
    <property type="entry name" value="ACYL_TRANSF_3 DOMAIN-CONTAINING PROTEIN"/>
    <property type="match status" value="1"/>
</dbReference>
<feature type="transmembrane region" description="Helical" evidence="1">
    <location>
        <begin position="198"/>
        <end position="219"/>
    </location>
</feature>
<keyword evidence="3" id="KW-0808">Transferase</keyword>
<protein>
    <submittedName>
        <fullName evidence="3">Acyltransferase</fullName>
    </submittedName>
</protein>
<proteinExistence type="predicted"/>
<keyword evidence="1" id="KW-0472">Membrane</keyword>
<dbReference type="GO" id="GO:0016746">
    <property type="term" value="F:acyltransferase activity"/>
    <property type="evidence" value="ECO:0007669"/>
    <property type="project" value="UniProtKB-KW"/>
</dbReference>
<evidence type="ECO:0000313" key="3">
    <source>
        <dbReference type="EMBL" id="WXB18265.1"/>
    </source>
</evidence>
<keyword evidence="1" id="KW-0812">Transmembrane</keyword>
<dbReference type="Proteomes" id="UP001370348">
    <property type="component" value="Chromosome"/>
</dbReference>
<dbReference type="Pfam" id="PF01757">
    <property type="entry name" value="Acyl_transf_3"/>
    <property type="match status" value="1"/>
</dbReference>
<organism evidence="3 4">
    <name type="scientific">Pendulispora albinea</name>
    <dbReference type="NCBI Taxonomy" id="2741071"/>
    <lineage>
        <taxon>Bacteria</taxon>
        <taxon>Pseudomonadati</taxon>
        <taxon>Myxococcota</taxon>
        <taxon>Myxococcia</taxon>
        <taxon>Myxococcales</taxon>
        <taxon>Sorangiineae</taxon>
        <taxon>Pendulisporaceae</taxon>
        <taxon>Pendulispora</taxon>
    </lineage>
</organism>
<gene>
    <name evidence="3" type="ORF">LZC94_13500</name>
</gene>
<name>A0ABZ2M704_9BACT</name>
<dbReference type="InterPro" id="IPR050879">
    <property type="entry name" value="Acyltransferase_3"/>
</dbReference>
<feature type="transmembrane region" description="Helical" evidence="1">
    <location>
        <begin position="49"/>
        <end position="70"/>
    </location>
</feature>
<sequence length="374" mass="41168">MTELEARRRMLALDGIRGIAVLLVLAHNFDVLGGPLSRVGTLLDRLMDGGWLGVQIFFVLSGFLITGILLDGRREAHYYRSFMVRRVLRIFPLYYAVLCATFVVVPLVTGHAVAGHEHQAWLWTYTSNWAEPFGREVPLFPHFWSLAIEEQFYLAWPFIVRVLSPRSLMRFCVGLAVAALLSRIALRAAGLGSAGPYMFTICRVDALALGAIAAILFRSPHVVAVLSARRGLFRGLTLGLILVTVLMSHGAPRTGLLMQTVGYSAFAVTFAALVLDAALSSHDEPDALGRVLRLAPLRSVGKYSYAMYVFHTPLHRLVGLPLLARITAGAIGPVLGLAYFTAATVATYVAAFLSFHFLEKHFLQMKRAFEPRTA</sequence>
<dbReference type="InterPro" id="IPR002656">
    <property type="entry name" value="Acyl_transf_3_dom"/>
</dbReference>
<evidence type="ECO:0000313" key="4">
    <source>
        <dbReference type="Proteomes" id="UP001370348"/>
    </source>
</evidence>
<feature type="domain" description="Acyltransferase 3" evidence="2">
    <location>
        <begin position="12"/>
        <end position="353"/>
    </location>
</feature>
<dbReference type="RefSeq" id="WP_394827907.1">
    <property type="nucleotide sequence ID" value="NZ_CP089984.1"/>
</dbReference>
<keyword evidence="3" id="KW-0012">Acyltransferase</keyword>
<keyword evidence="1" id="KW-1133">Transmembrane helix</keyword>
<feature type="transmembrane region" description="Helical" evidence="1">
    <location>
        <begin position="168"/>
        <end position="186"/>
    </location>
</feature>